<evidence type="ECO:0000313" key="3">
    <source>
        <dbReference type="EMBL" id="RNI28607.1"/>
    </source>
</evidence>
<gene>
    <name evidence="3" type="ORF">EFB08_08175</name>
</gene>
<name>A0A3M9MTU6_9BACT</name>
<dbReference type="AlphaFoldDB" id="A0A3M9MTU6"/>
<dbReference type="InterPro" id="IPR045743">
    <property type="entry name" value="DUF6089"/>
</dbReference>
<evidence type="ECO:0000313" key="4">
    <source>
        <dbReference type="Proteomes" id="UP000272117"/>
    </source>
</evidence>
<dbReference type="EMBL" id="RJJD01000004">
    <property type="protein sequence ID" value="RNI28607.1"/>
    <property type="molecule type" value="Genomic_DNA"/>
</dbReference>
<feature type="signal peptide" evidence="1">
    <location>
        <begin position="1"/>
        <end position="28"/>
    </location>
</feature>
<feature type="chain" id="PRO_5018154655" evidence="1">
    <location>
        <begin position="29"/>
        <end position="265"/>
    </location>
</feature>
<dbReference type="Gene3D" id="2.40.160.20">
    <property type="match status" value="1"/>
</dbReference>
<dbReference type="OrthoDB" id="654178at2"/>
<proteinExistence type="predicted"/>
<keyword evidence="4" id="KW-1185">Reference proteome</keyword>
<dbReference type="InterPro" id="IPR011250">
    <property type="entry name" value="OMP/PagP_B-barrel"/>
</dbReference>
<feature type="domain" description="DUF6089" evidence="2">
    <location>
        <begin position="38"/>
        <end position="254"/>
    </location>
</feature>
<comment type="caution">
    <text evidence="3">The sequence shown here is derived from an EMBL/GenBank/DDBJ whole genome shotgun (WGS) entry which is preliminary data.</text>
</comment>
<organism evidence="3 4">
    <name type="scientific">Rufibacter latericius</name>
    <dbReference type="NCBI Taxonomy" id="2487040"/>
    <lineage>
        <taxon>Bacteria</taxon>
        <taxon>Pseudomonadati</taxon>
        <taxon>Bacteroidota</taxon>
        <taxon>Cytophagia</taxon>
        <taxon>Cytophagales</taxon>
        <taxon>Hymenobacteraceae</taxon>
        <taxon>Rufibacter</taxon>
    </lineage>
</organism>
<evidence type="ECO:0000256" key="1">
    <source>
        <dbReference type="SAM" id="SignalP"/>
    </source>
</evidence>
<accession>A0A3M9MTU6</accession>
<dbReference type="Proteomes" id="UP000272117">
    <property type="component" value="Unassembled WGS sequence"/>
</dbReference>
<protein>
    <submittedName>
        <fullName evidence="3">Porin family protein</fullName>
    </submittedName>
</protein>
<keyword evidence="1" id="KW-0732">Signal</keyword>
<evidence type="ECO:0000259" key="2">
    <source>
        <dbReference type="Pfam" id="PF19573"/>
    </source>
</evidence>
<dbReference type="SUPFAM" id="SSF56925">
    <property type="entry name" value="OMPA-like"/>
    <property type="match status" value="1"/>
</dbReference>
<reference evidence="3 4" key="1">
    <citation type="submission" date="2018-11" db="EMBL/GenBank/DDBJ databases">
        <title>Rufibacter latericius sp. nov., isolated from water in Baiyang Lake.</title>
        <authorList>
            <person name="Yang Y."/>
        </authorList>
    </citation>
    <scope>NUCLEOTIDE SEQUENCE [LARGE SCALE GENOMIC DNA]</scope>
    <source>
        <strain evidence="3 4">R-22-1c-1</strain>
    </source>
</reference>
<sequence>MILQTVRTLLICTLVQIGSVFFVLPAHAQQQTGQPRTTSELGIGIGGVVYKGDIAPRYRLRSNRPALNLFYKKDISNALAWKAGLLIGRIKAEDEDLTDNPSFLARELPLSMYRQATVITSFLELSAGIDYNFMDYYDFRRDVRWTPYFTVGVAGLVFNNKTTAIEPSRIYPENADKEQAYRTAFALAVPVGVGAKYALSEHWNLGFEAGVRVLFTDDFDNLTDQNEQVMNPNSRDLYFYNGVSLSYTFYKINCPIGPGKNSKGK</sequence>
<dbReference type="Pfam" id="PF19573">
    <property type="entry name" value="DUF6089"/>
    <property type="match status" value="1"/>
</dbReference>